<dbReference type="EMBL" id="LT607411">
    <property type="protein sequence ID" value="SCF27241.1"/>
    <property type="molecule type" value="Genomic_DNA"/>
</dbReference>
<dbReference type="Proteomes" id="UP000198242">
    <property type="component" value="Chromosome I"/>
</dbReference>
<accession>A0A1C4Z3P8</accession>
<dbReference type="SUPFAM" id="SSF51679">
    <property type="entry name" value="Bacterial luciferase-like"/>
    <property type="match status" value="1"/>
</dbReference>
<reference evidence="4" key="1">
    <citation type="submission" date="2016-06" db="EMBL/GenBank/DDBJ databases">
        <authorList>
            <person name="Varghese N."/>
            <person name="Submissions Spin"/>
        </authorList>
    </citation>
    <scope>NUCLEOTIDE SEQUENCE [LARGE SCALE GENOMIC DNA]</scope>
    <source>
        <strain evidence="4">DSM 43909</strain>
    </source>
</reference>
<name>A0A1C4Z3P8_MICVI</name>
<dbReference type="Gene3D" id="3.20.20.30">
    <property type="entry name" value="Luciferase-like domain"/>
    <property type="match status" value="1"/>
</dbReference>
<proteinExistence type="predicted"/>
<protein>
    <submittedName>
        <fullName evidence="3">F420-dependent oxidoreductase, G6PDH family</fullName>
    </submittedName>
</protein>
<gene>
    <name evidence="3" type="ORF">GA0074695_5032</name>
</gene>
<organism evidence="3 4">
    <name type="scientific">Micromonospora viridifaciens</name>
    <dbReference type="NCBI Taxonomy" id="1881"/>
    <lineage>
        <taxon>Bacteria</taxon>
        <taxon>Bacillati</taxon>
        <taxon>Actinomycetota</taxon>
        <taxon>Actinomycetes</taxon>
        <taxon>Micromonosporales</taxon>
        <taxon>Micromonosporaceae</taxon>
        <taxon>Micromonospora</taxon>
    </lineage>
</organism>
<dbReference type="PANTHER" id="PTHR43244:SF1">
    <property type="entry name" value="5,10-METHYLENETETRAHYDROMETHANOPTERIN REDUCTASE"/>
    <property type="match status" value="1"/>
</dbReference>
<evidence type="ECO:0000313" key="3">
    <source>
        <dbReference type="EMBL" id="SCF27241.1"/>
    </source>
</evidence>
<evidence type="ECO:0000259" key="2">
    <source>
        <dbReference type="Pfam" id="PF00296"/>
    </source>
</evidence>
<keyword evidence="4" id="KW-1185">Reference proteome</keyword>
<dbReference type="Pfam" id="PF00296">
    <property type="entry name" value="Bac_luciferase"/>
    <property type="match status" value="1"/>
</dbReference>
<evidence type="ECO:0000256" key="1">
    <source>
        <dbReference type="ARBA" id="ARBA00023002"/>
    </source>
</evidence>
<feature type="domain" description="Luciferase-like" evidence="2">
    <location>
        <begin position="8"/>
        <end position="290"/>
    </location>
</feature>
<dbReference type="NCBIfam" id="TIGR03557">
    <property type="entry name" value="F420_G6P_family"/>
    <property type="match status" value="1"/>
</dbReference>
<dbReference type="InterPro" id="IPR036661">
    <property type="entry name" value="Luciferase-like_sf"/>
</dbReference>
<evidence type="ECO:0000313" key="4">
    <source>
        <dbReference type="Proteomes" id="UP000198242"/>
    </source>
</evidence>
<dbReference type="InterPro" id="IPR011251">
    <property type="entry name" value="Luciferase-like_dom"/>
</dbReference>
<dbReference type="AlphaFoldDB" id="A0A1C4Z3P8"/>
<sequence>MRIGYALSSEEYGPAELLAQARAAEQAGFQALWISDHYHPWNDAQGQSGFVWSTIGALSQVCSLPVTTAVTCPTVRIHPALIAQAAATSAVLHSGRFVLGVGSGEALNEHILGDPWPQLDVRLEMLEEAVEVMRELWRGRFVNHYGEHYIVQHARVYTLPDTPPPVYVSGFGPKSIDLAARIGDGYICTMPDAGMVRRFRDHGGGDKPCQGGFKAAYADSEDEGARLAYEKWPNAGLPGELSQVLPSPRHFEQATQLVQPEMMKQSFVCGNSADAHLEMIDKYAKAGFDELYLANTGPHWQGLLDLYQREVLPQLR</sequence>
<dbReference type="RefSeq" id="WP_089008432.1">
    <property type="nucleotide sequence ID" value="NZ_LT607411.1"/>
</dbReference>
<keyword evidence="1" id="KW-0560">Oxidoreductase</keyword>
<dbReference type="PANTHER" id="PTHR43244">
    <property type="match status" value="1"/>
</dbReference>
<dbReference type="InterPro" id="IPR019945">
    <property type="entry name" value="F420_G6P_DH-rel"/>
</dbReference>
<dbReference type="CDD" id="cd01097">
    <property type="entry name" value="Tetrahydromethanopterin_reductase"/>
    <property type="match status" value="1"/>
</dbReference>
<dbReference type="InterPro" id="IPR050564">
    <property type="entry name" value="F420-G6PD/mer"/>
</dbReference>
<dbReference type="GO" id="GO:0016705">
    <property type="term" value="F:oxidoreductase activity, acting on paired donors, with incorporation or reduction of molecular oxygen"/>
    <property type="evidence" value="ECO:0007669"/>
    <property type="project" value="InterPro"/>
</dbReference>
<dbReference type="OrthoDB" id="180193at2"/>